<dbReference type="GO" id="GO:0016020">
    <property type="term" value="C:membrane"/>
    <property type="evidence" value="ECO:0007669"/>
    <property type="project" value="UniProtKB-SubCell"/>
</dbReference>
<name>T1IKK7_STRMM</name>
<keyword evidence="8" id="KW-1185">Reference proteome</keyword>
<dbReference type="HOGENOM" id="CLU_053631_0_0_1"/>
<sequence length="267" mass="30486">MADINQDSDAADALSHHKLKGAQSVREYTKSLNHWLHECYYWQNVASGFPYYVYQTLNQPSASSSSNRQLFSTFQTQINTNVNVDSGRDFVIPQLWKRFAAEFIDFFILFLLKLVVTFIAIDFFDVVDLDKYDLSTLHEDLLDYRLAFEMTSEIIMLEVIHRFVVCFFEAMCIHRGTPTAGGATPGKSLLGLKVVSCSRVQELGNGVIRVQPGGDLGFSWALLRSFIKNFSLAFFFPICFTLFLLPHNRTAYDVLCNSIVVEADRRR</sequence>
<dbReference type="EMBL" id="JH430549">
    <property type="status" value="NOT_ANNOTATED_CDS"/>
    <property type="molecule type" value="Genomic_DNA"/>
</dbReference>
<evidence type="ECO:0000256" key="1">
    <source>
        <dbReference type="ARBA" id="ARBA00004141"/>
    </source>
</evidence>
<evidence type="ECO:0000313" key="8">
    <source>
        <dbReference type="Proteomes" id="UP000014500"/>
    </source>
</evidence>
<comment type="subcellular location">
    <subcellularLocation>
        <location evidence="1">Membrane</location>
        <topology evidence="1">Multi-pass membrane protein</topology>
    </subcellularLocation>
</comment>
<dbReference type="PhylomeDB" id="T1IKK7"/>
<reference evidence="7" key="2">
    <citation type="submission" date="2015-02" db="UniProtKB">
        <authorList>
            <consortium name="EnsemblMetazoa"/>
        </authorList>
    </citation>
    <scope>IDENTIFICATION</scope>
</reference>
<organism evidence="7 8">
    <name type="scientific">Strigamia maritima</name>
    <name type="common">European centipede</name>
    <name type="synonym">Geophilus maritimus</name>
    <dbReference type="NCBI Taxonomy" id="126957"/>
    <lineage>
        <taxon>Eukaryota</taxon>
        <taxon>Metazoa</taxon>
        <taxon>Ecdysozoa</taxon>
        <taxon>Arthropoda</taxon>
        <taxon>Myriapoda</taxon>
        <taxon>Chilopoda</taxon>
        <taxon>Pleurostigmophora</taxon>
        <taxon>Geophilomorpha</taxon>
        <taxon>Linotaeniidae</taxon>
        <taxon>Strigamia</taxon>
    </lineage>
</organism>
<dbReference type="eggNOG" id="KOG4647">
    <property type="taxonomic scope" value="Eukaryota"/>
</dbReference>
<feature type="transmembrane region" description="Helical" evidence="5">
    <location>
        <begin position="103"/>
        <end position="124"/>
    </location>
</feature>
<dbReference type="AlphaFoldDB" id="T1IKK7"/>
<protein>
    <recommendedName>
        <fullName evidence="6">RDD domain-containing protein</fullName>
    </recommendedName>
</protein>
<evidence type="ECO:0000256" key="3">
    <source>
        <dbReference type="ARBA" id="ARBA00022989"/>
    </source>
</evidence>
<dbReference type="PANTHER" id="PTHR13659:SF5">
    <property type="entry name" value="PROTEIN FAM8A1"/>
    <property type="match status" value="1"/>
</dbReference>
<dbReference type="Proteomes" id="UP000014500">
    <property type="component" value="Unassembled WGS sequence"/>
</dbReference>
<proteinExistence type="predicted"/>
<dbReference type="InterPro" id="IPR010432">
    <property type="entry name" value="RDD"/>
</dbReference>
<dbReference type="InterPro" id="IPR039871">
    <property type="entry name" value="FAM8A1"/>
</dbReference>
<dbReference type="STRING" id="126957.T1IKK7"/>
<keyword evidence="4 5" id="KW-0472">Membrane</keyword>
<evidence type="ECO:0000256" key="2">
    <source>
        <dbReference type="ARBA" id="ARBA00022692"/>
    </source>
</evidence>
<evidence type="ECO:0000256" key="4">
    <source>
        <dbReference type="ARBA" id="ARBA00023136"/>
    </source>
</evidence>
<reference evidence="8" key="1">
    <citation type="submission" date="2011-05" db="EMBL/GenBank/DDBJ databases">
        <authorList>
            <person name="Richards S.R."/>
            <person name="Qu J."/>
            <person name="Jiang H."/>
            <person name="Jhangiani S.N."/>
            <person name="Agravi P."/>
            <person name="Goodspeed R."/>
            <person name="Gross S."/>
            <person name="Mandapat C."/>
            <person name="Jackson L."/>
            <person name="Mathew T."/>
            <person name="Pu L."/>
            <person name="Thornton R."/>
            <person name="Saada N."/>
            <person name="Wilczek-Boney K.B."/>
            <person name="Lee S."/>
            <person name="Kovar C."/>
            <person name="Wu Y."/>
            <person name="Scherer S.E."/>
            <person name="Worley K.C."/>
            <person name="Muzny D.M."/>
            <person name="Gibbs R."/>
        </authorList>
    </citation>
    <scope>NUCLEOTIDE SEQUENCE</scope>
    <source>
        <strain evidence="8">Brora</strain>
    </source>
</reference>
<dbReference type="PANTHER" id="PTHR13659">
    <property type="entry name" value="AUTOSOMAL HIGHLY CONSERVED PROTEIN"/>
    <property type="match status" value="1"/>
</dbReference>
<dbReference type="Pfam" id="PF06271">
    <property type="entry name" value="RDD"/>
    <property type="match status" value="1"/>
</dbReference>
<dbReference type="EnsemblMetazoa" id="SMAR001457-RA">
    <property type="protein sequence ID" value="SMAR001457-PA"/>
    <property type="gene ID" value="SMAR001457"/>
</dbReference>
<evidence type="ECO:0000256" key="5">
    <source>
        <dbReference type="SAM" id="Phobius"/>
    </source>
</evidence>
<evidence type="ECO:0000259" key="6">
    <source>
        <dbReference type="Pfam" id="PF06271"/>
    </source>
</evidence>
<keyword evidence="2 5" id="KW-0812">Transmembrane</keyword>
<evidence type="ECO:0000313" key="7">
    <source>
        <dbReference type="EnsemblMetazoa" id="SMAR001457-PA"/>
    </source>
</evidence>
<dbReference type="OMA" id="PAHFIFQ"/>
<feature type="transmembrane region" description="Helical" evidence="5">
    <location>
        <begin position="226"/>
        <end position="245"/>
    </location>
</feature>
<feature type="domain" description="RDD" evidence="6">
    <location>
        <begin position="93"/>
        <end position="256"/>
    </location>
</feature>
<accession>T1IKK7</accession>
<keyword evidence="3 5" id="KW-1133">Transmembrane helix</keyword>